<dbReference type="RefSeq" id="WP_204118909.1">
    <property type="nucleotide sequence ID" value="NZ_BOLV01000009.1"/>
</dbReference>
<dbReference type="SUPFAM" id="SSF55804">
    <property type="entry name" value="Phoshotransferase/anion transport protein"/>
    <property type="match status" value="1"/>
</dbReference>
<dbReference type="InterPro" id="IPR002178">
    <property type="entry name" value="PTS_EIIA_type-2_dom"/>
</dbReference>
<comment type="caution">
    <text evidence="12">The sequence shown here is derived from an EMBL/GenBank/DDBJ whole genome shotgun (WGS) entry which is preliminary data.</text>
</comment>
<proteinExistence type="predicted"/>
<dbReference type="InterPro" id="IPR051351">
    <property type="entry name" value="Ascorbate-PTS_EIIA_comp"/>
</dbReference>
<keyword evidence="12" id="KW-0762">Sugar transport</keyword>
<evidence type="ECO:0000256" key="8">
    <source>
        <dbReference type="ARBA" id="ARBA00037387"/>
    </source>
</evidence>
<accession>A0ABW4BIP2</accession>
<keyword evidence="6" id="KW-0598">Phosphotransferase system</keyword>
<dbReference type="Pfam" id="PF00359">
    <property type="entry name" value="PTS_EIIA_2"/>
    <property type="match status" value="1"/>
</dbReference>
<comment type="function">
    <text evidence="8">The phosphoenolpyruvate-dependent sugar phosphotransferase system (sugar PTS), a major carbohydrate active transport system, catalyzes the phosphorylation of incoming sugar substrates concomitantly with their translocation across the cell membrane. The enzyme II UlaABC PTS system is involved in ascorbate transport.</text>
</comment>
<evidence type="ECO:0000256" key="7">
    <source>
        <dbReference type="ARBA" id="ARBA00022777"/>
    </source>
</evidence>
<dbReference type="InterPro" id="IPR016152">
    <property type="entry name" value="PTrfase/Anion_transptr"/>
</dbReference>
<keyword evidence="7" id="KW-0418">Kinase</keyword>
<reference evidence="13" key="1">
    <citation type="journal article" date="2019" name="Int. J. Syst. Evol. Microbiol.">
        <title>The Global Catalogue of Microorganisms (GCM) 10K type strain sequencing project: providing services to taxonomists for standard genome sequencing and annotation.</title>
        <authorList>
            <consortium name="The Broad Institute Genomics Platform"/>
            <consortium name="The Broad Institute Genome Sequencing Center for Infectious Disease"/>
            <person name="Wu L."/>
            <person name="Ma J."/>
        </authorList>
    </citation>
    <scope>NUCLEOTIDE SEQUENCE [LARGE SCALE GENOMIC DNA]</scope>
    <source>
        <strain evidence="13">CCM 9110</strain>
    </source>
</reference>
<gene>
    <name evidence="12" type="ORF">ACFQ41_11605</name>
</gene>
<evidence type="ECO:0000256" key="5">
    <source>
        <dbReference type="ARBA" id="ARBA00022679"/>
    </source>
</evidence>
<organism evidence="12 13">
    <name type="scientific">Lacticaseibacillus suilingensis</name>
    <dbReference type="NCBI Taxonomy" id="2799577"/>
    <lineage>
        <taxon>Bacteria</taxon>
        <taxon>Bacillati</taxon>
        <taxon>Bacillota</taxon>
        <taxon>Bacilli</taxon>
        <taxon>Lactobacillales</taxon>
        <taxon>Lactobacillaceae</taxon>
        <taxon>Lacticaseibacillus</taxon>
    </lineage>
</organism>
<dbReference type="EMBL" id="JBHTOA010000046">
    <property type="protein sequence ID" value="MFD1399956.1"/>
    <property type="molecule type" value="Genomic_DNA"/>
</dbReference>
<evidence type="ECO:0000256" key="6">
    <source>
        <dbReference type="ARBA" id="ARBA00022683"/>
    </source>
</evidence>
<comment type="subcellular location">
    <subcellularLocation>
        <location evidence="1">Cytoplasm</location>
    </subcellularLocation>
</comment>
<keyword evidence="13" id="KW-1185">Reference proteome</keyword>
<name>A0ABW4BIP2_9LACO</name>
<evidence type="ECO:0000259" key="11">
    <source>
        <dbReference type="PROSITE" id="PS51094"/>
    </source>
</evidence>
<evidence type="ECO:0000256" key="2">
    <source>
        <dbReference type="ARBA" id="ARBA00022448"/>
    </source>
</evidence>
<keyword evidence="4" id="KW-0597">Phosphoprotein</keyword>
<dbReference type="CDD" id="cd00211">
    <property type="entry name" value="PTS_IIA_fru"/>
    <property type="match status" value="1"/>
</dbReference>
<evidence type="ECO:0000256" key="10">
    <source>
        <dbReference type="ARBA" id="ARBA00042072"/>
    </source>
</evidence>
<keyword evidence="3" id="KW-0963">Cytoplasm</keyword>
<evidence type="ECO:0000313" key="12">
    <source>
        <dbReference type="EMBL" id="MFD1399956.1"/>
    </source>
</evidence>
<feature type="domain" description="PTS EIIA type-2" evidence="11">
    <location>
        <begin position="4"/>
        <end position="147"/>
    </location>
</feature>
<dbReference type="PANTHER" id="PTHR36203">
    <property type="entry name" value="ASCORBATE-SPECIFIC PTS SYSTEM EIIA COMPONENT"/>
    <property type="match status" value="1"/>
</dbReference>
<dbReference type="PROSITE" id="PS51094">
    <property type="entry name" value="PTS_EIIA_TYPE_2"/>
    <property type="match status" value="1"/>
</dbReference>
<protein>
    <recommendedName>
        <fullName evidence="9">Ascorbate-specific PTS system EIIA component</fullName>
    </recommendedName>
    <alternativeName>
        <fullName evidence="10">Ascorbate-specific phosphotransferase enzyme IIA component</fullName>
    </alternativeName>
</protein>
<dbReference type="PANTHER" id="PTHR36203:SF1">
    <property type="entry name" value="ASCORBATE-SPECIFIC PTS SYSTEM EIIA COMPONENT"/>
    <property type="match status" value="1"/>
</dbReference>
<dbReference type="Gene3D" id="3.40.930.10">
    <property type="entry name" value="Mannitol-specific EII, Chain A"/>
    <property type="match status" value="1"/>
</dbReference>
<keyword evidence="2" id="KW-0813">Transport</keyword>
<evidence type="ECO:0000256" key="3">
    <source>
        <dbReference type="ARBA" id="ARBA00022490"/>
    </source>
</evidence>
<evidence type="ECO:0000256" key="1">
    <source>
        <dbReference type="ARBA" id="ARBA00004496"/>
    </source>
</evidence>
<evidence type="ECO:0000256" key="4">
    <source>
        <dbReference type="ARBA" id="ARBA00022553"/>
    </source>
</evidence>
<evidence type="ECO:0000256" key="9">
    <source>
        <dbReference type="ARBA" id="ARBA00041175"/>
    </source>
</evidence>
<evidence type="ECO:0000313" key="13">
    <source>
        <dbReference type="Proteomes" id="UP001597199"/>
    </source>
</evidence>
<sequence>MLSQFTKLNAIEVLAPLTTPRQAIEEAGKLLVAGGFATPAYTQAMLTSFQTNGAYFVIAPGIAMPHARPESGVLVNGISLLTLQTPLDFGNAANGPADLIIGLAATGADRHIQLIQAVAQAFSARWRYRQLMSCTTSKQVLSLLETDAPDER</sequence>
<dbReference type="Proteomes" id="UP001597199">
    <property type="component" value="Unassembled WGS sequence"/>
</dbReference>
<keyword evidence="5" id="KW-0808">Transferase</keyword>